<dbReference type="Pfam" id="PF08281">
    <property type="entry name" value="Sigma70_r4_2"/>
    <property type="match status" value="1"/>
</dbReference>
<dbReference type="InterPro" id="IPR013324">
    <property type="entry name" value="RNA_pol_sigma_r3/r4-like"/>
</dbReference>
<evidence type="ECO:0000256" key="2">
    <source>
        <dbReference type="ARBA" id="ARBA00023015"/>
    </source>
</evidence>
<evidence type="ECO:0000313" key="9">
    <source>
        <dbReference type="Proteomes" id="UP000192359"/>
    </source>
</evidence>
<evidence type="ECO:0000259" key="6">
    <source>
        <dbReference type="Pfam" id="PF04542"/>
    </source>
</evidence>
<dbReference type="CDD" id="cd06171">
    <property type="entry name" value="Sigma70_r4"/>
    <property type="match status" value="1"/>
</dbReference>
<sequence>MTDSSQHQPTGPADRLLCQRAIDGDEQAFQVLVRRYLPLMRAYALRLTGSAADADDALQETLLQAWQKLDTLQNPSKVKSWLMTLTGRKCIDLIRARAKNLPLEDQQHLPSTEPTPETQALISTDMQKLTEVLRKLPEQQQRIWLMREFGGSSYQEIAGALNITTASVRGQLARARVKLLEGMEGK</sequence>
<keyword evidence="2" id="KW-0805">Transcription regulation</keyword>
<evidence type="ECO:0000256" key="5">
    <source>
        <dbReference type="ARBA" id="ARBA00023163"/>
    </source>
</evidence>
<dbReference type="Proteomes" id="UP000192359">
    <property type="component" value="Unassembled WGS sequence"/>
</dbReference>
<dbReference type="InterPro" id="IPR007627">
    <property type="entry name" value="RNA_pol_sigma70_r2"/>
</dbReference>
<dbReference type="PANTHER" id="PTHR43133:SF8">
    <property type="entry name" value="RNA POLYMERASE SIGMA FACTOR HI_1459-RELATED"/>
    <property type="match status" value="1"/>
</dbReference>
<dbReference type="SUPFAM" id="SSF88946">
    <property type="entry name" value="Sigma2 domain of RNA polymerase sigma factors"/>
    <property type="match status" value="1"/>
</dbReference>
<dbReference type="EMBL" id="LXWF01000033">
    <property type="protein sequence ID" value="ORC17446.1"/>
    <property type="molecule type" value="Genomic_DNA"/>
</dbReference>
<comment type="similarity">
    <text evidence="1">Belongs to the sigma-70 factor family. ECF subfamily.</text>
</comment>
<dbReference type="InterPro" id="IPR036388">
    <property type="entry name" value="WH-like_DNA-bd_sf"/>
</dbReference>
<evidence type="ECO:0000256" key="4">
    <source>
        <dbReference type="ARBA" id="ARBA00023125"/>
    </source>
</evidence>
<dbReference type="InterPro" id="IPR013325">
    <property type="entry name" value="RNA_pol_sigma_r2"/>
</dbReference>
<proteinExistence type="inferred from homology"/>
<dbReference type="GO" id="GO:0006352">
    <property type="term" value="P:DNA-templated transcription initiation"/>
    <property type="evidence" value="ECO:0007669"/>
    <property type="project" value="InterPro"/>
</dbReference>
<evidence type="ECO:0000259" key="7">
    <source>
        <dbReference type="Pfam" id="PF08281"/>
    </source>
</evidence>
<keyword evidence="4" id="KW-0238">DNA-binding</keyword>
<evidence type="ECO:0008006" key="10">
    <source>
        <dbReference type="Google" id="ProtNLM"/>
    </source>
</evidence>
<dbReference type="Gene3D" id="1.10.1740.10">
    <property type="match status" value="1"/>
</dbReference>
<organism evidence="8 9">
    <name type="scientific">Rothia nasimurium</name>
    <dbReference type="NCBI Taxonomy" id="85336"/>
    <lineage>
        <taxon>Bacteria</taxon>
        <taxon>Bacillati</taxon>
        <taxon>Actinomycetota</taxon>
        <taxon>Actinomycetes</taxon>
        <taxon>Micrococcales</taxon>
        <taxon>Micrococcaceae</taxon>
        <taxon>Rothia</taxon>
    </lineage>
</organism>
<dbReference type="Gene3D" id="1.10.10.10">
    <property type="entry name" value="Winged helix-like DNA-binding domain superfamily/Winged helix DNA-binding domain"/>
    <property type="match status" value="1"/>
</dbReference>
<evidence type="ECO:0000256" key="1">
    <source>
        <dbReference type="ARBA" id="ARBA00010641"/>
    </source>
</evidence>
<protein>
    <recommendedName>
        <fullName evidence="10">RNA polymerase subunit sigma-70</fullName>
    </recommendedName>
</protein>
<reference evidence="8 9" key="1">
    <citation type="submission" date="2016-05" db="EMBL/GenBank/DDBJ databases">
        <title>Draft genome sequence of a porcine commensal Rothia nasimurium.</title>
        <authorList>
            <person name="Gaiser R.A."/>
            <person name="Van Baarlen P."/>
            <person name="Wells J.M."/>
        </authorList>
    </citation>
    <scope>NUCLEOTIDE SEQUENCE [LARGE SCALE GENOMIC DNA]</scope>
    <source>
        <strain evidence="8 9">PT-32</strain>
    </source>
</reference>
<comment type="caution">
    <text evidence="8">The sequence shown here is derived from an EMBL/GenBank/DDBJ whole genome shotgun (WGS) entry which is preliminary data.</text>
</comment>
<name>A0A1Y1RPI2_9MICC</name>
<dbReference type="InterPro" id="IPR013249">
    <property type="entry name" value="RNA_pol_sigma70_r4_t2"/>
</dbReference>
<feature type="domain" description="RNA polymerase sigma-70 region 2" evidence="6">
    <location>
        <begin position="32"/>
        <end position="98"/>
    </location>
</feature>
<dbReference type="Pfam" id="PF04542">
    <property type="entry name" value="Sigma70_r2"/>
    <property type="match status" value="1"/>
</dbReference>
<dbReference type="AlphaFoldDB" id="A0A1Y1RPI2"/>
<dbReference type="PANTHER" id="PTHR43133">
    <property type="entry name" value="RNA POLYMERASE ECF-TYPE SIGMA FACTO"/>
    <property type="match status" value="1"/>
</dbReference>
<keyword evidence="9" id="KW-1185">Reference proteome</keyword>
<gene>
    <name evidence="8" type="ORF">A7979_03355</name>
</gene>
<dbReference type="RefSeq" id="WP_257618032.1">
    <property type="nucleotide sequence ID" value="NZ_LXWF01000033.1"/>
</dbReference>
<accession>A0A1Y1RPI2</accession>
<evidence type="ECO:0000313" key="8">
    <source>
        <dbReference type="EMBL" id="ORC17446.1"/>
    </source>
</evidence>
<dbReference type="InterPro" id="IPR014284">
    <property type="entry name" value="RNA_pol_sigma-70_dom"/>
</dbReference>
<dbReference type="NCBIfam" id="TIGR02937">
    <property type="entry name" value="sigma70-ECF"/>
    <property type="match status" value="1"/>
</dbReference>
<dbReference type="GO" id="GO:0016987">
    <property type="term" value="F:sigma factor activity"/>
    <property type="evidence" value="ECO:0007669"/>
    <property type="project" value="UniProtKB-KW"/>
</dbReference>
<keyword evidence="5" id="KW-0804">Transcription</keyword>
<feature type="domain" description="RNA polymerase sigma factor 70 region 4 type 2" evidence="7">
    <location>
        <begin position="127"/>
        <end position="179"/>
    </location>
</feature>
<keyword evidence="3" id="KW-0731">Sigma factor</keyword>
<dbReference type="SUPFAM" id="SSF88659">
    <property type="entry name" value="Sigma3 and sigma4 domains of RNA polymerase sigma factors"/>
    <property type="match status" value="1"/>
</dbReference>
<dbReference type="InterPro" id="IPR039425">
    <property type="entry name" value="RNA_pol_sigma-70-like"/>
</dbReference>
<evidence type="ECO:0000256" key="3">
    <source>
        <dbReference type="ARBA" id="ARBA00023082"/>
    </source>
</evidence>
<dbReference type="GO" id="GO:0003677">
    <property type="term" value="F:DNA binding"/>
    <property type="evidence" value="ECO:0007669"/>
    <property type="project" value="UniProtKB-KW"/>
</dbReference>